<gene>
    <name evidence="2" type="ORF">CC80DRAFT_502223</name>
</gene>
<dbReference type="Proteomes" id="UP000800035">
    <property type="component" value="Unassembled WGS sequence"/>
</dbReference>
<keyword evidence="3" id="KW-1185">Reference proteome</keyword>
<evidence type="ECO:0000313" key="2">
    <source>
        <dbReference type="EMBL" id="KAF1959158.1"/>
    </source>
</evidence>
<feature type="compositionally biased region" description="Polar residues" evidence="1">
    <location>
        <begin position="31"/>
        <end position="47"/>
    </location>
</feature>
<evidence type="ECO:0000313" key="3">
    <source>
        <dbReference type="Proteomes" id="UP000800035"/>
    </source>
</evidence>
<organism evidence="2 3">
    <name type="scientific">Byssothecium circinans</name>
    <dbReference type="NCBI Taxonomy" id="147558"/>
    <lineage>
        <taxon>Eukaryota</taxon>
        <taxon>Fungi</taxon>
        <taxon>Dikarya</taxon>
        <taxon>Ascomycota</taxon>
        <taxon>Pezizomycotina</taxon>
        <taxon>Dothideomycetes</taxon>
        <taxon>Pleosporomycetidae</taxon>
        <taxon>Pleosporales</taxon>
        <taxon>Massarineae</taxon>
        <taxon>Massarinaceae</taxon>
        <taxon>Byssothecium</taxon>
    </lineage>
</organism>
<feature type="compositionally biased region" description="Polar residues" evidence="1">
    <location>
        <begin position="9"/>
        <end position="24"/>
    </location>
</feature>
<sequence length="131" mass="14077">MPTEFVASSHPSICSELSNSSRTSAKPMDSEAQSQSESRPSFESTDSLAKGKDQASSNKSTTGMRAAIYKAAHRLTSSSHSRKDHESLAGSAEDFEKEKTQEVEARKREKEYESFGLGKKGLGKGGVQMGG</sequence>
<reference evidence="2" key="1">
    <citation type="journal article" date="2020" name="Stud. Mycol.">
        <title>101 Dothideomycetes genomes: a test case for predicting lifestyles and emergence of pathogens.</title>
        <authorList>
            <person name="Haridas S."/>
            <person name="Albert R."/>
            <person name="Binder M."/>
            <person name="Bloem J."/>
            <person name="Labutti K."/>
            <person name="Salamov A."/>
            <person name="Andreopoulos B."/>
            <person name="Baker S."/>
            <person name="Barry K."/>
            <person name="Bills G."/>
            <person name="Bluhm B."/>
            <person name="Cannon C."/>
            <person name="Castanera R."/>
            <person name="Culley D."/>
            <person name="Daum C."/>
            <person name="Ezra D."/>
            <person name="Gonzalez J."/>
            <person name="Henrissat B."/>
            <person name="Kuo A."/>
            <person name="Liang C."/>
            <person name="Lipzen A."/>
            <person name="Lutzoni F."/>
            <person name="Magnuson J."/>
            <person name="Mondo S."/>
            <person name="Nolan M."/>
            <person name="Ohm R."/>
            <person name="Pangilinan J."/>
            <person name="Park H.-J."/>
            <person name="Ramirez L."/>
            <person name="Alfaro M."/>
            <person name="Sun H."/>
            <person name="Tritt A."/>
            <person name="Yoshinaga Y."/>
            <person name="Zwiers L.-H."/>
            <person name="Turgeon B."/>
            <person name="Goodwin S."/>
            <person name="Spatafora J."/>
            <person name="Crous P."/>
            <person name="Grigoriev I."/>
        </authorList>
    </citation>
    <scope>NUCLEOTIDE SEQUENCE</scope>
    <source>
        <strain evidence="2">CBS 675.92</strain>
    </source>
</reference>
<protein>
    <submittedName>
        <fullName evidence="2">Uncharacterized protein</fullName>
    </submittedName>
</protein>
<name>A0A6A5U3A5_9PLEO</name>
<proteinExistence type="predicted"/>
<dbReference type="AlphaFoldDB" id="A0A6A5U3A5"/>
<feature type="compositionally biased region" description="Polar residues" evidence="1">
    <location>
        <begin position="54"/>
        <end position="63"/>
    </location>
</feature>
<dbReference type="OrthoDB" id="10626022at2759"/>
<accession>A0A6A5U3A5</accession>
<feature type="compositionally biased region" description="Basic and acidic residues" evidence="1">
    <location>
        <begin position="94"/>
        <end position="110"/>
    </location>
</feature>
<evidence type="ECO:0000256" key="1">
    <source>
        <dbReference type="SAM" id="MobiDB-lite"/>
    </source>
</evidence>
<feature type="region of interest" description="Disordered" evidence="1">
    <location>
        <begin position="1"/>
        <end position="110"/>
    </location>
</feature>
<dbReference type="EMBL" id="ML976985">
    <property type="protein sequence ID" value="KAF1959158.1"/>
    <property type="molecule type" value="Genomic_DNA"/>
</dbReference>